<keyword evidence="3" id="KW-1185">Reference proteome</keyword>
<evidence type="ECO:0000313" key="2">
    <source>
        <dbReference type="EMBL" id="VEL10207.1"/>
    </source>
</evidence>
<dbReference type="AlphaFoldDB" id="A0A3S5A8X6"/>
<sequence>MREKVRDINLTSADREAAARQRSGQLECQLAEARASIGKMQEELARQSQMLDQLRQHPHHLHHLQQQQQPLTSQQLLSQKPLLASVEANGLRSEAPGGPPLGLAIGCEMTEASVLSVSPEPTPNLARPKKPPRKTSSASQAGEIVFASAQKIPPKRHLYLHCAKYDLQNPGCLA</sequence>
<evidence type="ECO:0000256" key="1">
    <source>
        <dbReference type="SAM" id="MobiDB-lite"/>
    </source>
</evidence>
<feature type="region of interest" description="Disordered" evidence="1">
    <location>
        <begin position="1"/>
        <end position="24"/>
    </location>
</feature>
<comment type="caution">
    <text evidence="2">The sequence shown here is derived from an EMBL/GenBank/DDBJ whole genome shotgun (WGS) entry which is preliminary data.</text>
</comment>
<feature type="region of interest" description="Disordered" evidence="1">
    <location>
        <begin position="116"/>
        <end position="142"/>
    </location>
</feature>
<dbReference type="Proteomes" id="UP000784294">
    <property type="component" value="Unassembled WGS sequence"/>
</dbReference>
<proteinExistence type="predicted"/>
<reference evidence="2" key="1">
    <citation type="submission" date="2018-11" db="EMBL/GenBank/DDBJ databases">
        <authorList>
            <consortium name="Pathogen Informatics"/>
        </authorList>
    </citation>
    <scope>NUCLEOTIDE SEQUENCE</scope>
</reference>
<organism evidence="2 3">
    <name type="scientific">Protopolystoma xenopodis</name>
    <dbReference type="NCBI Taxonomy" id="117903"/>
    <lineage>
        <taxon>Eukaryota</taxon>
        <taxon>Metazoa</taxon>
        <taxon>Spiralia</taxon>
        <taxon>Lophotrochozoa</taxon>
        <taxon>Platyhelminthes</taxon>
        <taxon>Monogenea</taxon>
        <taxon>Polyopisthocotylea</taxon>
        <taxon>Polystomatidea</taxon>
        <taxon>Polystomatidae</taxon>
        <taxon>Protopolystoma</taxon>
    </lineage>
</organism>
<name>A0A3S5A8X6_9PLAT</name>
<protein>
    <submittedName>
        <fullName evidence="2">Uncharacterized protein</fullName>
    </submittedName>
</protein>
<dbReference type="EMBL" id="CAAALY010008336">
    <property type="protein sequence ID" value="VEL10207.1"/>
    <property type="molecule type" value="Genomic_DNA"/>
</dbReference>
<evidence type="ECO:0000313" key="3">
    <source>
        <dbReference type="Proteomes" id="UP000784294"/>
    </source>
</evidence>
<feature type="compositionally biased region" description="Basic and acidic residues" evidence="1">
    <location>
        <begin position="1"/>
        <end position="19"/>
    </location>
</feature>
<gene>
    <name evidence="2" type="ORF">PXEA_LOCUS3647</name>
</gene>
<accession>A0A3S5A8X6</accession>